<evidence type="ECO:0000313" key="2">
    <source>
        <dbReference type="EnsemblFungi" id="PTTG_06252-t43_1-p1"/>
    </source>
</evidence>
<name>A0A180GMT5_PUCT1</name>
<reference evidence="2" key="4">
    <citation type="submission" date="2025-05" db="UniProtKB">
        <authorList>
            <consortium name="EnsemblFungi"/>
        </authorList>
    </citation>
    <scope>IDENTIFICATION</scope>
    <source>
        <strain evidence="2">isolate 1-1 / race 1 (BBBD)</strain>
    </source>
</reference>
<sequence length="70" mass="7652">MDPTSTAAMEEVDEIMAQGYDDETDMVTKETEAAAVERFDALQGFDNSLLSKISQAITGTEEGSDREETE</sequence>
<proteinExistence type="predicted"/>
<evidence type="ECO:0000313" key="1">
    <source>
        <dbReference type="EMBL" id="OAV93788.1"/>
    </source>
</evidence>
<gene>
    <name evidence="1" type="ORF">PTTG_06252</name>
</gene>
<keyword evidence="3" id="KW-1185">Reference proteome</keyword>
<dbReference type="EMBL" id="ADAS02000047">
    <property type="protein sequence ID" value="OAV93788.1"/>
    <property type="molecule type" value="Genomic_DNA"/>
</dbReference>
<reference evidence="2 3" key="3">
    <citation type="journal article" date="2017" name="G3 (Bethesda)">
        <title>Comparative analysis highlights variable genome content of wheat rusts and divergence of the mating loci.</title>
        <authorList>
            <person name="Cuomo C.A."/>
            <person name="Bakkeren G."/>
            <person name="Khalil H.B."/>
            <person name="Panwar V."/>
            <person name="Joly D."/>
            <person name="Linning R."/>
            <person name="Sakthikumar S."/>
            <person name="Song X."/>
            <person name="Adiconis X."/>
            <person name="Fan L."/>
            <person name="Goldberg J.M."/>
            <person name="Levin J.Z."/>
            <person name="Young S."/>
            <person name="Zeng Q."/>
            <person name="Anikster Y."/>
            <person name="Bruce M."/>
            <person name="Wang M."/>
            <person name="Yin C."/>
            <person name="McCallum B."/>
            <person name="Szabo L.J."/>
            <person name="Hulbert S."/>
            <person name="Chen X."/>
            <person name="Fellers J.P."/>
        </authorList>
    </citation>
    <scope>NUCLEOTIDE SEQUENCE</scope>
    <source>
        <strain evidence="2">isolate 1-1 / race 1 (BBBD)</strain>
        <strain evidence="3">Isolate 1-1 / race 1 (BBBD)</strain>
    </source>
</reference>
<reference evidence="1" key="2">
    <citation type="submission" date="2016-05" db="EMBL/GenBank/DDBJ databases">
        <title>Comparative analysis highlights variable genome content of wheat rusts and divergence of the mating loci.</title>
        <authorList>
            <person name="Cuomo C.A."/>
            <person name="Bakkeren G."/>
            <person name="Szabo L."/>
            <person name="Khalil H."/>
            <person name="Joly D."/>
            <person name="Goldberg J."/>
            <person name="Young S."/>
            <person name="Zeng Q."/>
            <person name="Fellers J."/>
        </authorList>
    </citation>
    <scope>NUCLEOTIDE SEQUENCE [LARGE SCALE GENOMIC DNA]</scope>
    <source>
        <strain evidence="1">1-1 BBBD Race 1</strain>
    </source>
</reference>
<accession>A0A180GMT5</accession>
<dbReference type="VEuPathDB" id="FungiDB:PTTG_06252"/>
<dbReference type="Proteomes" id="UP000005240">
    <property type="component" value="Unassembled WGS sequence"/>
</dbReference>
<evidence type="ECO:0000313" key="3">
    <source>
        <dbReference type="Proteomes" id="UP000005240"/>
    </source>
</evidence>
<dbReference type="EnsemblFungi" id="PTTG_06252-t43_1">
    <property type="protein sequence ID" value="PTTG_06252-t43_1-p1"/>
    <property type="gene ID" value="PTTG_06252"/>
</dbReference>
<organism evidence="1">
    <name type="scientific">Puccinia triticina (isolate 1-1 / race 1 (BBBD))</name>
    <name type="common">Brown leaf rust fungus</name>
    <dbReference type="NCBI Taxonomy" id="630390"/>
    <lineage>
        <taxon>Eukaryota</taxon>
        <taxon>Fungi</taxon>
        <taxon>Dikarya</taxon>
        <taxon>Basidiomycota</taxon>
        <taxon>Pucciniomycotina</taxon>
        <taxon>Pucciniomycetes</taxon>
        <taxon>Pucciniales</taxon>
        <taxon>Pucciniaceae</taxon>
        <taxon>Puccinia</taxon>
    </lineage>
</organism>
<protein>
    <submittedName>
        <fullName evidence="1 2">Uncharacterized protein</fullName>
    </submittedName>
</protein>
<dbReference type="AlphaFoldDB" id="A0A180GMT5"/>
<reference evidence="1" key="1">
    <citation type="submission" date="2009-11" db="EMBL/GenBank/DDBJ databases">
        <authorList>
            <consortium name="The Broad Institute Genome Sequencing Platform"/>
            <person name="Ward D."/>
            <person name="Feldgarden M."/>
            <person name="Earl A."/>
            <person name="Young S.K."/>
            <person name="Zeng Q."/>
            <person name="Koehrsen M."/>
            <person name="Alvarado L."/>
            <person name="Berlin A."/>
            <person name="Bochicchio J."/>
            <person name="Borenstein D."/>
            <person name="Chapman S.B."/>
            <person name="Chen Z."/>
            <person name="Engels R."/>
            <person name="Freedman E."/>
            <person name="Gellesch M."/>
            <person name="Goldberg J."/>
            <person name="Griggs A."/>
            <person name="Gujja S."/>
            <person name="Heilman E."/>
            <person name="Heiman D."/>
            <person name="Hepburn T."/>
            <person name="Howarth C."/>
            <person name="Jen D."/>
            <person name="Larson L."/>
            <person name="Lewis B."/>
            <person name="Mehta T."/>
            <person name="Park D."/>
            <person name="Pearson M."/>
            <person name="Roberts A."/>
            <person name="Saif S."/>
            <person name="Shea T."/>
            <person name="Shenoy N."/>
            <person name="Sisk P."/>
            <person name="Stolte C."/>
            <person name="Sykes S."/>
            <person name="Thomson T."/>
            <person name="Walk T."/>
            <person name="White J."/>
            <person name="Yandava C."/>
            <person name="Izard J."/>
            <person name="Baranova O.V."/>
            <person name="Blanton J.M."/>
            <person name="Tanner A.C."/>
            <person name="Dewhirst F.E."/>
            <person name="Haas B."/>
            <person name="Nusbaum C."/>
            <person name="Birren B."/>
        </authorList>
    </citation>
    <scope>NUCLEOTIDE SEQUENCE [LARGE SCALE GENOMIC DNA]</scope>
    <source>
        <strain evidence="1">1-1 BBBD Race 1</strain>
    </source>
</reference>